<feature type="binding site" evidence="10">
    <location>
        <position position="126"/>
    </location>
    <ligand>
        <name>UDP-N-acetyl-alpha-D-glucosamine</name>
        <dbReference type="ChEBI" id="CHEBI:57705"/>
    </ligand>
</feature>
<proteinExistence type="inferred from homology"/>
<dbReference type="KEGG" id="ddn:DND132_1645"/>
<organism evidence="13 14">
    <name type="scientific">Pseudodesulfovibrio mercurii</name>
    <dbReference type="NCBI Taxonomy" id="641491"/>
    <lineage>
        <taxon>Bacteria</taxon>
        <taxon>Pseudomonadati</taxon>
        <taxon>Thermodesulfobacteriota</taxon>
        <taxon>Desulfovibrionia</taxon>
        <taxon>Desulfovibrionales</taxon>
        <taxon>Desulfovibrionaceae</taxon>
    </lineage>
</organism>
<dbReference type="SMR" id="F0JF51"/>
<dbReference type="NCBIfam" id="TIGR01133">
    <property type="entry name" value="murG"/>
    <property type="match status" value="1"/>
</dbReference>
<dbReference type="GO" id="GO:0005975">
    <property type="term" value="P:carbohydrate metabolic process"/>
    <property type="evidence" value="ECO:0007669"/>
    <property type="project" value="InterPro"/>
</dbReference>
<name>F0JF51_9BACT</name>
<feature type="binding site" evidence="10">
    <location>
        <position position="291"/>
    </location>
    <ligand>
        <name>UDP-N-acetyl-alpha-D-glucosamine</name>
        <dbReference type="ChEBI" id="CHEBI:57705"/>
    </ligand>
</feature>
<evidence type="ECO:0000256" key="5">
    <source>
        <dbReference type="ARBA" id="ARBA00022960"/>
    </source>
</evidence>
<dbReference type="EC" id="2.4.1.227" evidence="10"/>
<dbReference type="InterPro" id="IPR006009">
    <property type="entry name" value="GlcNAc_MurG"/>
</dbReference>
<dbReference type="STRING" id="641491.DND132_1645"/>
<dbReference type="HOGENOM" id="CLU_037404_2_0_7"/>
<dbReference type="OrthoDB" id="9808936at2"/>
<evidence type="ECO:0000256" key="9">
    <source>
        <dbReference type="ARBA" id="ARBA00023316"/>
    </source>
</evidence>
<dbReference type="GO" id="GO:0009252">
    <property type="term" value="P:peptidoglycan biosynthetic process"/>
    <property type="evidence" value="ECO:0007669"/>
    <property type="project" value="UniProtKB-UniRule"/>
</dbReference>
<dbReference type="GO" id="GO:0008360">
    <property type="term" value="P:regulation of cell shape"/>
    <property type="evidence" value="ECO:0007669"/>
    <property type="project" value="UniProtKB-KW"/>
</dbReference>
<feature type="domain" description="Glycosyl transferase family 28 C-terminal" evidence="12">
    <location>
        <begin position="186"/>
        <end position="343"/>
    </location>
</feature>
<evidence type="ECO:0000259" key="12">
    <source>
        <dbReference type="Pfam" id="PF04101"/>
    </source>
</evidence>
<accession>F0JF51</accession>
<dbReference type="InterPro" id="IPR004276">
    <property type="entry name" value="GlycoTrans_28_N"/>
</dbReference>
<comment type="catalytic activity">
    <reaction evidence="10">
        <text>di-trans,octa-cis-undecaprenyl diphospho-N-acetyl-alpha-D-muramoyl-L-alanyl-D-glutamyl-meso-2,6-diaminopimeloyl-D-alanyl-D-alanine + UDP-N-acetyl-alpha-D-glucosamine = di-trans,octa-cis-undecaprenyl diphospho-[N-acetyl-alpha-D-glucosaminyl-(1-&gt;4)]-N-acetyl-alpha-D-muramoyl-L-alanyl-D-glutamyl-meso-2,6-diaminopimeloyl-D-alanyl-D-alanine + UDP + H(+)</text>
        <dbReference type="Rhea" id="RHEA:31227"/>
        <dbReference type="ChEBI" id="CHEBI:15378"/>
        <dbReference type="ChEBI" id="CHEBI:57705"/>
        <dbReference type="ChEBI" id="CHEBI:58223"/>
        <dbReference type="ChEBI" id="CHEBI:61387"/>
        <dbReference type="ChEBI" id="CHEBI:61388"/>
        <dbReference type="EC" id="2.4.1.227"/>
    </reaction>
</comment>
<evidence type="ECO:0000256" key="10">
    <source>
        <dbReference type="HAMAP-Rule" id="MF_00033"/>
    </source>
</evidence>
<comment type="similarity">
    <text evidence="10">Belongs to the glycosyltransferase 28 family. MurG subfamily.</text>
</comment>
<evidence type="ECO:0000256" key="3">
    <source>
        <dbReference type="ARBA" id="ARBA00022676"/>
    </source>
</evidence>
<dbReference type="GO" id="GO:0051301">
    <property type="term" value="P:cell division"/>
    <property type="evidence" value="ECO:0007669"/>
    <property type="project" value="UniProtKB-KW"/>
</dbReference>
<feature type="binding site" evidence="10">
    <location>
        <position position="167"/>
    </location>
    <ligand>
        <name>UDP-N-acetyl-alpha-D-glucosamine</name>
        <dbReference type="ChEBI" id="CHEBI:57705"/>
    </ligand>
</feature>
<evidence type="ECO:0000313" key="14">
    <source>
        <dbReference type="Proteomes" id="UP000007845"/>
    </source>
</evidence>
<dbReference type="HAMAP" id="MF_00033">
    <property type="entry name" value="MurG"/>
    <property type="match status" value="1"/>
</dbReference>
<comment type="caution">
    <text evidence="10">Lacks conserved residue(s) required for the propagation of feature annotation.</text>
</comment>
<dbReference type="Pfam" id="PF04101">
    <property type="entry name" value="Glyco_tran_28_C"/>
    <property type="match status" value="1"/>
</dbReference>
<dbReference type="GO" id="GO:0051991">
    <property type="term" value="F:UDP-N-acetyl-D-glucosamine:N-acetylmuramoyl-L-alanyl-D-glutamyl-meso-2,6-diaminopimelyl-D-alanyl-D-alanine-diphosphoundecaprenol 4-beta-N-acetylglucosaminlytransferase activity"/>
    <property type="evidence" value="ECO:0007669"/>
    <property type="project" value="RHEA"/>
</dbReference>
<dbReference type="GO" id="GO:0005886">
    <property type="term" value="C:plasma membrane"/>
    <property type="evidence" value="ECO:0007669"/>
    <property type="project" value="UniProtKB-SubCell"/>
</dbReference>
<keyword evidence="14" id="KW-1185">Reference proteome</keyword>
<dbReference type="PANTHER" id="PTHR21015:SF22">
    <property type="entry name" value="GLYCOSYLTRANSFERASE"/>
    <property type="match status" value="1"/>
</dbReference>
<protein>
    <recommendedName>
        <fullName evidence="10">UDP-N-acetylglucosamine--N-acetylmuramyl-(pentapeptide) pyrophosphoryl-undecaprenol N-acetylglucosamine transferase</fullName>
        <ecNumber evidence="10">2.4.1.227</ecNumber>
    </recommendedName>
    <alternativeName>
        <fullName evidence="10">Undecaprenyl-PP-MurNAc-pentapeptide-UDPGlcNAc GlcNAc transferase</fullName>
    </alternativeName>
</protein>
<evidence type="ECO:0000256" key="6">
    <source>
        <dbReference type="ARBA" id="ARBA00022984"/>
    </source>
</evidence>
<comment type="pathway">
    <text evidence="10">Cell wall biogenesis; peptidoglycan biosynthesis.</text>
</comment>
<dbReference type="AlphaFoldDB" id="F0JF51"/>
<evidence type="ECO:0000256" key="7">
    <source>
        <dbReference type="ARBA" id="ARBA00023136"/>
    </source>
</evidence>
<dbReference type="CDD" id="cd03785">
    <property type="entry name" value="GT28_MurG"/>
    <property type="match status" value="1"/>
</dbReference>
<keyword evidence="7 10" id="KW-0472">Membrane</keyword>
<dbReference type="GO" id="GO:0071555">
    <property type="term" value="P:cell wall organization"/>
    <property type="evidence" value="ECO:0007669"/>
    <property type="project" value="UniProtKB-KW"/>
</dbReference>
<dbReference type="PANTHER" id="PTHR21015">
    <property type="entry name" value="UDP-N-ACETYLGLUCOSAMINE--N-ACETYLMURAMYL-(PENTAPEPTIDE) PYROPHOSPHORYL-UNDECAPRENOL N-ACETYLGLUCOSAMINE TRANSFERASE 1"/>
    <property type="match status" value="1"/>
</dbReference>
<keyword evidence="4 10" id="KW-0808">Transferase</keyword>
<keyword evidence="8 10" id="KW-0131">Cell cycle</keyword>
<comment type="function">
    <text evidence="10">Cell wall formation. Catalyzes the transfer of a GlcNAc subunit on undecaprenyl-pyrophosphoryl-MurNAc-pentapeptide (lipid intermediate I) to form undecaprenyl-pyrophosphoryl-MurNAc-(pentapeptide)GlcNAc (lipid intermediate II).</text>
</comment>
<dbReference type="Proteomes" id="UP000007845">
    <property type="component" value="Chromosome"/>
</dbReference>
<dbReference type="InterPro" id="IPR007235">
    <property type="entry name" value="Glyco_trans_28_C"/>
</dbReference>
<dbReference type="Gene3D" id="3.40.50.2000">
    <property type="entry name" value="Glycogen Phosphorylase B"/>
    <property type="match status" value="2"/>
</dbReference>
<dbReference type="Pfam" id="PF03033">
    <property type="entry name" value="Glyco_transf_28"/>
    <property type="match status" value="1"/>
</dbReference>
<feature type="domain" description="Glycosyltransferase family 28 N-terminal" evidence="11">
    <location>
        <begin position="6"/>
        <end position="144"/>
    </location>
</feature>
<evidence type="ECO:0000313" key="13">
    <source>
        <dbReference type="EMBL" id="EGB14852.1"/>
    </source>
</evidence>
<keyword evidence="2 10" id="KW-0132">Cell division</keyword>
<dbReference type="UniPathway" id="UPA00219"/>
<keyword evidence="5 10" id="KW-0133">Cell shape</keyword>
<keyword evidence="6 10" id="KW-0573">Peptidoglycan synthesis</keyword>
<dbReference type="GO" id="GO:0050511">
    <property type="term" value="F:undecaprenyldiphospho-muramoylpentapeptide beta-N-acetylglucosaminyltransferase activity"/>
    <property type="evidence" value="ECO:0007669"/>
    <property type="project" value="UniProtKB-UniRule"/>
</dbReference>
<evidence type="ECO:0000256" key="8">
    <source>
        <dbReference type="ARBA" id="ARBA00023306"/>
    </source>
</evidence>
<keyword evidence="3 10" id="KW-0328">Glycosyltransferase</keyword>
<dbReference type="SUPFAM" id="SSF53756">
    <property type="entry name" value="UDP-Glycosyltransferase/glycogen phosphorylase"/>
    <property type="match status" value="1"/>
</dbReference>
<evidence type="ECO:0000256" key="4">
    <source>
        <dbReference type="ARBA" id="ARBA00022679"/>
    </source>
</evidence>
<evidence type="ECO:0000259" key="11">
    <source>
        <dbReference type="Pfam" id="PF03033"/>
    </source>
</evidence>
<reference evidence="13 14" key="1">
    <citation type="journal article" date="2011" name="J. Bacteriol.">
        <title>Genome sequence of the mercury-methylating strain Desulfovibrio desulfuricans ND132.</title>
        <authorList>
            <person name="Brown S.D."/>
            <person name="Gilmour C.C."/>
            <person name="Kucken A.M."/>
            <person name="Wall J.D."/>
            <person name="Elias D.A."/>
            <person name="Brandt C.C."/>
            <person name="Podar M."/>
            <person name="Chertkov O."/>
            <person name="Held B."/>
            <person name="Bruce D.C."/>
            <person name="Detter J.C."/>
            <person name="Tapia R."/>
            <person name="Han C.S."/>
            <person name="Goodwin L.A."/>
            <person name="Cheng J.F."/>
            <person name="Pitluck S."/>
            <person name="Woyke T."/>
            <person name="Mikhailova N."/>
            <person name="Ivanova N.N."/>
            <person name="Han J."/>
            <person name="Lucas S."/>
            <person name="Lapidus A.L."/>
            <person name="Land M.L."/>
            <person name="Hauser L.J."/>
            <person name="Palumbo A.V."/>
        </authorList>
    </citation>
    <scope>NUCLEOTIDE SEQUENCE [LARGE SCALE GENOMIC DNA]</scope>
    <source>
        <strain evidence="13 14">ND132</strain>
    </source>
</reference>
<comment type="subcellular location">
    <subcellularLocation>
        <location evidence="10">Cell membrane</location>
        <topology evidence="10">Peripheral membrane protein</topology>
        <orientation evidence="10">Cytoplasmic side</orientation>
    </subcellularLocation>
</comment>
<dbReference type="eggNOG" id="COG0707">
    <property type="taxonomic scope" value="Bacteria"/>
</dbReference>
<dbReference type="EMBL" id="CP003220">
    <property type="protein sequence ID" value="EGB14852.1"/>
    <property type="molecule type" value="Genomic_DNA"/>
</dbReference>
<keyword evidence="9 10" id="KW-0961">Cell wall biogenesis/degradation</keyword>
<feature type="binding site" evidence="10">
    <location>
        <position position="246"/>
    </location>
    <ligand>
        <name>UDP-N-acetyl-alpha-D-glucosamine</name>
        <dbReference type="ChEBI" id="CHEBI:57705"/>
    </ligand>
</feature>
<evidence type="ECO:0000256" key="2">
    <source>
        <dbReference type="ARBA" id="ARBA00022618"/>
    </source>
</evidence>
<sequence>MTLDRVILTTGGTCGHIFPALAVATALREYNHGARLLFMGGPGPEGDLARKNGLEFLELPASGVMGKGVTGVLSGLGWLGTGIPKALYEVWRFRPDAVIGFGGYAGFCPVLAGRVLGIPTAVHEQNSVPGVTNKVLGRMVRRVFLSFPDTMGVFPPQKTFLTGNPVRPEIFKAGERRRGRTPGKRLFVFGGGQGARPINDAVIEALPTFMEAGITLVHQAGRIDFSRVRAAYQAAGADPAQVREFIEDMGAEYAACDLVVCRSGASTVFEIAAAGAPAIFVPFPQATHDHQTMNARAMSDIGASVLLPQSGLSGAALADRVLGLLADRERLTTMETAARSMARQFAARDIVAGLAAMAGGQES</sequence>
<gene>
    <name evidence="10" type="primary">murG</name>
    <name evidence="13" type="ORF">DND132_1645</name>
</gene>
<evidence type="ECO:0000256" key="1">
    <source>
        <dbReference type="ARBA" id="ARBA00022475"/>
    </source>
</evidence>
<keyword evidence="1 10" id="KW-1003">Cell membrane</keyword>